<keyword evidence="3" id="KW-0472">Membrane</keyword>
<dbReference type="STRING" id="598659.NAMH_0981"/>
<dbReference type="Proteomes" id="UP000000448">
    <property type="component" value="Chromosome"/>
</dbReference>
<sequence length="674" mass="78832">MVKFKNSIVFKVLIIIIILQSIIWIWIATSIKNHQAEILKTLNSQQKQFVVNFIEEQKEKTKEKTLCNLKKIINFSKTTFSYSLFNYQEEAAKKILDDVLLEDDVIKGVVIYDTVAKSVFLSAYKDHGKKIFSSKDLPEQFKKFKYIKKELIYNNEPIGYVKVYYDLTPVLQHLNEMEQNELKLVNIKFNQIYNATLQKEKMLFLYFVIAALFTIVILIFILNEFINKPLKEIRKGLERFFNFLANPKLKIQPIRINTKDEFGEIANFTNKGIAVSSKLHRELSELMNVIDKYVIISEFNEKGEIIDVTKAFCETCGYSKNEILNKKLDIFKNIKLDEIIKNVNKNGIWNGEVKCVSKDGKDYWLYSHMTKKCMFDDECKYIMISYNITDKKELEKLKNHLEDLVEQKTSKIKALLNMTEESIRYASLIQKSILPSEKVFAKCFKDYFVIWEPKDVLGGDIYFLDEVRKNEFLLMLIDCTGHGVHGALMTMLVKAVQMHIINELSLSEKEISPAEILEKFNVSIKSILKQYNKDSTSNAGFDGAIIYYNKEKNIFKFSSANVPIFYLDENEEVKTIRGNKRSVGDVFTDINYKYTEYDINIKEDMKFYVTTDGFLDQLGGESGFPFGKKRFMMLIQKYHNSSFSLQKELFLEELRKWQKDEMRNDDIAVIGFKI</sequence>
<dbReference type="AlphaFoldDB" id="B9L9S3"/>
<feature type="domain" description="PAS" evidence="5">
    <location>
        <begin position="300"/>
        <end position="389"/>
    </location>
</feature>
<feature type="domain" description="PPM-type phosphatase" evidence="4">
    <location>
        <begin position="471"/>
        <end position="672"/>
    </location>
</feature>
<evidence type="ECO:0000313" key="7">
    <source>
        <dbReference type="Proteomes" id="UP000000448"/>
    </source>
</evidence>
<evidence type="ECO:0000259" key="4">
    <source>
        <dbReference type="Pfam" id="PF07228"/>
    </source>
</evidence>
<dbReference type="Gene3D" id="3.30.450.20">
    <property type="entry name" value="PAS domain"/>
    <property type="match status" value="1"/>
</dbReference>
<dbReference type="InterPro" id="IPR000014">
    <property type="entry name" value="PAS"/>
</dbReference>
<evidence type="ECO:0000313" key="6">
    <source>
        <dbReference type="EMBL" id="ACM93266.1"/>
    </source>
</evidence>
<organism evidence="6 7">
    <name type="scientific">Nautilia profundicola (strain ATCC BAA-1463 / DSM 18972 / AmH)</name>
    <dbReference type="NCBI Taxonomy" id="598659"/>
    <lineage>
        <taxon>Bacteria</taxon>
        <taxon>Pseudomonadati</taxon>
        <taxon>Campylobacterota</taxon>
        <taxon>Epsilonproteobacteria</taxon>
        <taxon>Nautiliales</taxon>
        <taxon>Nautiliaceae</taxon>
        <taxon>Nautilia</taxon>
    </lineage>
</organism>
<dbReference type="InterPro" id="IPR052016">
    <property type="entry name" value="Bact_Sigma-Reg"/>
</dbReference>
<dbReference type="NCBIfam" id="TIGR00229">
    <property type="entry name" value="sensory_box"/>
    <property type="match status" value="1"/>
</dbReference>
<proteinExistence type="predicted"/>
<evidence type="ECO:0000256" key="2">
    <source>
        <dbReference type="SAM" id="Coils"/>
    </source>
</evidence>
<gene>
    <name evidence="6" type="ordered locus">NAMH_0981</name>
</gene>
<keyword evidence="7" id="KW-1185">Reference proteome</keyword>
<dbReference type="eggNOG" id="COG2208">
    <property type="taxonomic scope" value="Bacteria"/>
</dbReference>
<dbReference type="OrthoDB" id="5468627at2"/>
<keyword evidence="1" id="KW-0378">Hydrolase</keyword>
<name>B9L9S3_NAUPA</name>
<dbReference type="EMBL" id="CP001279">
    <property type="protein sequence ID" value="ACM93266.1"/>
    <property type="molecule type" value="Genomic_DNA"/>
</dbReference>
<dbReference type="RefSeq" id="WP_015902318.1">
    <property type="nucleotide sequence ID" value="NC_012115.1"/>
</dbReference>
<dbReference type="Gene3D" id="6.10.340.10">
    <property type="match status" value="1"/>
</dbReference>
<dbReference type="Pfam" id="PF07228">
    <property type="entry name" value="SpoIIE"/>
    <property type="match status" value="1"/>
</dbReference>
<feature type="transmembrane region" description="Helical" evidence="3">
    <location>
        <begin position="203"/>
        <end position="222"/>
    </location>
</feature>
<dbReference type="InterPro" id="IPR035965">
    <property type="entry name" value="PAS-like_dom_sf"/>
</dbReference>
<dbReference type="Gene3D" id="3.60.40.10">
    <property type="entry name" value="PPM-type phosphatase domain"/>
    <property type="match status" value="1"/>
</dbReference>
<evidence type="ECO:0000256" key="1">
    <source>
        <dbReference type="ARBA" id="ARBA00022801"/>
    </source>
</evidence>
<evidence type="ECO:0000256" key="3">
    <source>
        <dbReference type="SAM" id="Phobius"/>
    </source>
</evidence>
<dbReference type="GO" id="GO:0016791">
    <property type="term" value="F:phosphatase activity"/>
    <property type="evidence" value="ECO:0007669"/>
    <property type="project" value="TreeGrafter"/>
</dbReference>
<dbReference type="KEGG" id="nam:NAMH_0981"/>
<keyword evidence="3" id="KW-1133">Transmembrane helix</keyword>
<dbReference type="Pfam" id="PF13426">
    <property type="entry name" value="PAS_9"/>
    <property type="match status" value="1"/>
</dbReference>
<dbReference type="HOGENOM" id="CLU_407594_0_0_7"/>
<dbReference type="InterPro" id="IPR036457">
    <property type="entry name" value="PPM-type-like_dom_sf"/>
</dbReference>
<keyword evidence="3" id="KW-0812">Transmembrane</keyword>
<dbReference type="InterPro" id="IPR001932">
    <property type="entry name" value="PPM-type_phosphatase-like_dom"/>
</dbReference>
<dbReference type="PANTHER" id="PTHR43156">
    <property type="entry name" value="STAGE II SPORULATION PROTEIN E-RELATED"/>
    <property type="match status" value="1"/>
</dbReference>
<evidence type="ECO:0000259" key="5">
    <source>
        <dbReference type="Pfam" id="PF13426"/>
    </source>
</evidence>
<dbReference type="SUPFAM" id="SSF55785">
    <property type="entry name" value="PYP-like sensor domain (PAS domain)"/>
    <property type="match status" value="1"/>
</dbReference>
<dbReference type="PANTHER" id="PTHR43156:SF9">
    <property type="entry name" value="HAMP DOMAIN-CONTAINING PROTEIN"/>
    <property type="match status" value="1"/>
</dbReference>
<protein>
    <submittedName>
        <fullName evidence="6">Bacterial signal domain protein</fullName>
    </submittedName>
</protein>
<feature type="transmembrane region" description="Helical" evidence="3">
    <location>
        <begin position="12"/>
        <end position="31"/>
    </location>
</feature>
<dbReference type="CDD" id="cd00130">
    <property type="entry name" value="PAS"/>
    <property type="match status" value="1"/>
</dbReference>
<feature type="coiled-coil region" evidence="2">
    <location>
        <begin position="387"/>
        <end position="418"/>
    </location>
</feature>
<keyword evidence="2" id="KW-0175">Coiled coil</keyword>
<accession>B9L9S3</accession>
<reference evidence="6 7" key="1">
    <citation type="journal article" date="2009" name="PLoS Genet.">
        <title>Adaptations to submarine hydrothermal environments exemplified by the genome of Nautilia profundicola.</title>
        <authorList>
            <person name="Campbell B.J."/>
            <person name="Smith J.L."/>
            <person name="Hanson T.E."/>
            <person name="Klotz M.G."/>
            <person name="Stein L.Y."/>
            <person name="Lee C.K."/>
            <person name="Wu D."/>
            <person name="Robinson J.M."/>
            <person name="Khouri H.M."/>
            <person name="Eisen J.A."/>
            <person name="Cary S.C."/>
        </authorList>
    </citation>
    <scope>NUCLEOTIDE SEQUENCE [LARGE SCALE GENOMIC DNA]</scope>
    <source>
        <strain evidence="7">ATCC BAA-1463 / DSM 18972 / AmH</strain>
    </source>
</reference>